<evidence type="ECO:0000256" key="1">
    <source>
        <dbReference type="ARBA" id="ARBA00006328"/>
    </source>
</evidence>
<organism evidence="7 8">
    <name type="scientific">Grifola frondosa</name>
    <name type="common">Maitake</name>
    <name type="synonym">Polyporus frondosus</name>
    <dbReference type="NCBI Taxonomy" id="5627"/>
    <lineage>
        <taxon>Eukaryota</taxon>
        <taxon>Fungi</taxon>
        <taxon>Dikarya</taxon>
        <taxon>Basidiomycota</taxon>
        <taxon>Agaricomycotina</taxon>
        <taxon>Agaricomycetes</taxon>
        <taxon>Polyporales</taxon>
        <taxon>Grifolaceae</taxon>
        <taxon>Grifola</taxon>
    </lineage>
</organism>
<dbReference type="FunFam" id="3.40.30.10:FF:000156">
    <property type="entry name" value="Glutathione S-transferase 1"/>
    <property type="match status" value="1"/>
</dbReference>
<dbReference type="EC" id="2.5.1.18" evidence="2"/>
<dbReference type="GO" id="GO:0005737">
    <property type="term" value="C:cytoplasm"/>
    <property type="evidence" value="ECO:0007669"/>
    <property type="project" value="UniProtKB-ARBA"/>
</dbReference>
<dbReference type="PANTHER" id="PTHR42748:SF14">
    <property type="entry name" value="SNOAL-LIKE DOMAIN-CONTAINING PROTEIN"/>
    <property type="match status" value="1"/>
</dbReference>
<proteinExistence type="inferred from homology"/>
<comment type="similarity">
    <text evidence="1">Belongs to the NmrA-type oxidoreductase family.</text>
</comment>
<dbReference type="InterPro" id="IPR040079">
    <property type="entry name" value="Glutathione_S-Trfase"/>
</dbReference>
<dbReference type="Pfam" id="PF05368">
    <property type="entry name" value="NmrA"/>
    <property type="match status" value="1"/>
</dbReference>
<keyword evidence="3 7" id="KW-0808">Transferase</keyword>
<protein>
    <recommendedName>
        <fullName evidence="2">glutathione transferase</fullName>
        <ecNumber evidence="2">2.5.1.18</ecNumber>
    </recommendedName>
</protein>
<dbReference type="InterPro" id="IPR036291">
    <property type="entry name" value="NAD(P)-bd_dom_sf"/>
</dbReference>
<evidence type="ECO:0000256" key="5">
    <source>
        <dbReference type="ARBA" id="ARBA00047960"/>
    </source>
</evidence>
<accession>A0A1C7LQG1</accession>
<feature type="domain" description="GST N-terminal" evidence="6">
    <location>
        <begin position="368"/>
        <end position="449"/>
    </location>
</feature>
<dbReference type="CDD" id="cd05251">
    <property type="entry name" value="NmrA_like_SDR_a"/>
    <property type="match status" value="1"/>
</dbReference>
<dbReference type="Pfam" id="PF02798">
    <property type="entry name" value="GST_N"/>
    <property type="match status" value="1"/>
</dbReference>
<dbReference type="InterPro" id="IPR004045">
    <property type="entry name" value="Glutathione_S-Trfase_N"/>
</dbReference>
<dbReference type="CDD" id="cd03046">
    <property type="entry name" value="GST_N_GTT1_like"/>
    <property type="match status" value="1"/>
</dbReference>
<dbReference type="Proteomes" id="UP000092993">
    <property type="component" value="Unassembled WGS sequence"/>
</dbReference>
<dbReference type="InterPro" id="IPR008030">
    <property type="entry name" value="NmrA-like"/>
</dbReference>
<evidence type="ECO:0000256" key="2">
    <source>
        <dbReference type="ARBA" id="ARBA00012452"/>
    </source>
</evidence>
<dbReference type="GO" id="GO:0005634">
    <property type="term" value="C:nucleus"/>
    <property type="evidence" value="ECO:0007669"/>
    <property type="project" value="TreeGrafter"/>
</dbReference>
<comment type="caution">
    <text evidence="7">The sequence shown here is derived from an EMBL/GenBank/DDBJ whole genome shotgun (WGS) entry which is preliminary data.</text>
</comment>
<keyword evidence="4" id="KW-0521">NADP</keyword>
<evidence type="ECO:0000256" key="3">
    <source>
        <dbReference type="ARBA" id="ARBA00022679"/>
    </source>
</evidence>
<dbReference type="Gene3D" id="3.90.25.10">
    <property type="entry name" value="UDP-galactose 4-epimerase, domain 1"/>
    <property type="match status" value="1"/>
</dbReference>
<dbReference type="InterPro" id="IPR036249">
    <property type="entry name" value="Thioredoxin-like_sf"/>
</dbReference>
<reference evidence="7 8" key="1">
    <citation type="submission" date="2016-03" db="EMBL/GenBank/DDBJ databases">
        <title>Whole genome sequencing of Grifola frondosa 9006-11.</title>
        <authorList>
            <person name="Min B."/>
            <person name="Park H."/>
            <person name="Kim J.-G."/>
            <person name="Cho H."/>
            <person name="Oh Y.-L."/>
            <person name="Kong W.-S."/>
            <person name="Choi I.-G."/>
        </authorList>
    </citation>
    <scope>NUCLEOTIDE SEQUENCE [LARGE SCALE GENOMIC DNA]</scope>
    <source>
        <strain evidence="7 8">9006-11</strain>
    </source>
</reference>
<dbReference type="SUPFAM" id="SSF52833">
    <property type="entry name" value="Thioredoxin-like"/>
    <property type="match status" value="1"/>
</dbReference>
<dbReference type="PROSITE" id="PS50404">
    <property type="entry name" value="GST_NTER"/>
    <property type="match status" value="1"/>
</dbReference>
<evidence type="ECO:0000256" key="4">
    <source>
        <dbReference type="ARBA" id="ARBA00022857"/>
    </source>
</evidence>
<dbReference type="OrthoDB" id="300709at2759"/>
<evidence type="ECO:0000259" key="6">
    <source>
        <dbReference type="PROSITE" id="PS50404"/>
    </source>
</evidence>
<keyword evidence="8" id="KW-1185">Reference proteome</keyword>
<comment type="catalytic activity">
    <reaction evidence="5">
        <text>RX + glutathione = an S-substituted glutathione + a halide anion + H(+)</text>
        <dbReference type="Rhea" id="RHEA:16437"/>
        <dbReference type="ChEBI" id="CHEBI:15378"/>
        <dbReference type="ChEBI" id="CHEBI:16042"/>
        <dbReference type="ChEBI" id="CHEBI:17792"/>
        <dbReference type="ChEBI" id="CHEBI:57925"/>
        <dbReference type="ChEBI" id="CHEBI:90779"/>
        <dbReference type="EC" id="2.5.1.18"/>
    </reaction>
</comment>
<gene>
    <name evidence="7" type="primary">gst3</name>
    <name evidence="7" type="ORF">A0H81_12823</name>
</gene>
<dbReference type="Gene3D" id="3.40.50.720">
    <property type="entry name" value="NAD(P)-binding Rossmann-like Domain"/>
    <property type="match status" value="1"/>
</dbReference>
<dbReference type="STRING" id="5627.A0A1C7LQG1"/>
<dbReference type="GO" id="GO:0004602">
    <property type="term" value="F:glutathione peroxidase activity"/>
    <property type="evidence" value="ECO:0007669"/>
    <property type="project" value="UniProtKB-ARBA"/>
</dbReference>
<dbReference type="AlphaFoldDB" id="A0A1C7LQG1"/>
<dbReference type="GO" id="GO:0004364">
    <property type="term" value="F:glutathione transferase activity"/>
    <property type="evidence" value="ECO:0007669"/>
    <property type="project" value="UniProtKB-EC"/>
</dbReference>
<name>A0A1C7LQG1_GRIFR</name>
<dbReference type="SFLD" id="SFLDS00019">
    <property type="entry name" value="Glutathione_Transferase_(cytos"/>
    <property type="match status" value="1"/>
</dbReference>
<dbReference type="InterPro" id="IPR051164">
    <property type="entry name" value="NmrA-like_oxidored"/>
</dbReference>
<dbReference type="PANTHER" id="PTHR42748">
    <property type="entry name" value="NITROGEN METABOLITE REPRESSION PROTEIN NMRA FAMILY MEMBER"/>
    <property type="match status" value="1"/>
</dbReference>
<sequence length="569" mass="64278">MMSSPITSKKLILVIGATGAQGLAVIDKLLEPSADGSPSPYAVRAFTRNLDGRRAKELAAKPGVEVVKGSFDDFPSVYAALQGVYGAWVNTDGFTVGETREVFAGMRIFELAKQVKTVRHYVWSNLDYSFKKGGYDPKYRVEHYDGKGRVADWMKAQPSVVSDNDMSWSVVTSGPYMDMLNVGMFGPVSRRPDGTFIFATPIGHGHVPMIALSDLGFFARYTFDHRAETSAQDLEIASDWVGWDYLLATFTRVTGLRALVLNQTLDEWFKNWKGADNPVANENRPGDGSTTWRQNFSGFWAQWRDDVITRDMEWIRKVNPYGHTLERWMRETGYKGEMRFDLLKNAEDGKSVRLDHQRLAELSKSSSTQELIVHHLNDSRSQRILWLLEELEVPYEIRKYQRTKEMVAPPELKAVNPIGTAPVITDGTINLAESGAIVEYIIQKYGNGKAQPPESGKIDDLYFVHYAEGSLMPLLVDKIIFKIIPERAPFFLRPIFGMAFNALSSKMLDPRLQVHAKLIEDHLVKSGEYFAARQGEMLGIKTKEYVKRIHERAAYKRALEKGGEYSFAT</sequence>
<dbReference type="SUPFAM" id="SSF51735">
    <property type="entry name" value="NAD(P)-binding Rossmann-fold domains"/>
    <property type="match status" value="1"/>
</dbReference>
<dbReference type="Gene3D" id="3.40.30.10">
    <property type="entry name" value="Glutaredoxin"/>
    <property type="match status" value="1"/>
</dbReference>
<evidence type="ECO:0000313" key="7">
    <source>
        <dbReference type="EMBL" id="OBZ67001.1"/>
    </source>
</evidence>
<evidence type="ECO:0000313" key="8">
    <source>
        <dbReference type="Proteomes" id="UP000092993"/>
    </source>
</evidence>
<dbReference type="EMBL" id="LUGG01000025">
    <property type="protein sequence ID" value="OBZ67001.1"/>
    <property type="molecule type" value="Genomic_DNA"/>
</dbReference>